<dbReference type="RefSeq" id="WP_218164117.1">
    <property type="nucleotide sequence ID" value="NZ_CP140154.1"/>
</dbReference>
<protein>
    <submittedName>
        <fullName evidence="2">Transposase</fullName>
    </submittedName>
</protein>
<gene>
    <name evidence="2" type="ORF">SR876_28925</name>
</gene>
<organism evidence="2 3">
    <name type="scientific">Chitinophaga sancti</name>
    <dbReference type="NCBI Taxonomy" id="1004"/>
    <lineage>
        <taxon>Bacteria</taxon>
        <taxon>Pseudomonadati</taxon>
        <taxon>Bacteroidota</taxon>
        <taxon>Chitinophagia</taxon>
        <taxon>Chitinophagales</taxon>
        <taxon>Chitinophagaceae</taxon>
        <taxon>Chitinophaga</taxon>
    </lineage>
</organism>
<reference evidence="2 3" key="1">
    <citation type="submission" date="2023-11" db="EMBL/GenBank/DDBJ databases">
        <title>MicrobeMod: A computational toolkit for identifying prokaryotic methylation and restriction-modification with nanopore sequencing.</title>
        <authorList>
            <person name="Crits-Christoph A."/>
            <person name="Kang S.C."/>
            <person name="Lee H."/>
            <person name="Ostrov N."/>
        </authorList>
    </citation>
    <scope>NUCLEOTIDE SEQUENCE [LARGE SCALE GENOMIC DNA]</scope>
    <source>
        <strain evidence="2 3">ATCC 23090</strain>
    </source>
</reference>
<accession>A0ABZ0XEC0</accession>
<evidence type="ECO:0000259" key="1">
    <source>
        <dbReference type="Pfam" id="PF13340"/>
    </source>
</evidence>
<feature type="domain" description="Insertion element IS402-like" evidence="1">
    <location>
        <begin position="23"/>
        <end position="92"/>
    </location>
</feature>
<name>A0ABZ0XEC0_9BACT</name>
<sequence length="222" mass="25424">MFCEQKDTTLEIISEGIIRKWILPHLSIRKRGYKSKVDLVKVVSLILERLKTGCQWRELSIKEYFPNGEITWQGVYYYFNKWSSDGSWKLIWINLLNENRQTLDLSSIQLDGSHTTSKRGGDAVGYQGRKLCKTSNSLFLNDNQGQILSVSEPQSGNHNDLYNIVSTFEEMLTTLEEATINTKGLFLNADAGFDGGEFREYCMEKELEANIATNSRNSKQTK</sequence>
<evidence type="ECO:0000313" key="3">
    <source>
        <dbReference type="Proteomes" id="UP001326715"/>
    </source>
</evidence>
<dbReference type="InterPro" id="IPR025161">
    <property type="entry name" value="IS402-like_dom"/>
</dbReference>
<evidence type="ECO:0000313" key="2">
    <source>
        <dbReference type="EMBL" id="WQG88957.1"/>
    </source>
</evidence>
<keyword evidence="3" id="KW-1185">Reference proteome</keyword>
<dbReference type="Proteomes" id="UP001326715">
    <property type="component" value="Chromosome"/>
</dbReference>
<dbReference type="PANTHER" id="PTHR30007">
    <property type="entry name" value="PHP DOMAIN PROTEIN"/>
    <property type="match status" value="1"/>
</dbReference>
<dbReference type="Pfam" id="PF13340">
    <property type="entry name" value="DUF4096"/>
    <property type="match status" value="1"/>
</dbReference>
<dbReference type="PANTHER" id="PTHR30007:SF0">
    <property type="entry name" value="TRANSPOSASE"/>
    <property type="match status" value="1"/>
</dbReference>
<proteinExistence type="predicted"/>
<dbReference type="EMBL" id="CP140154">
    <property type="protein sequence ID" value="WQG88957.1"/>
    <property type="molecule type" value="Genomic_DNA"/>
</dbReference>